<evidence type="ECO:0000313" key="22">
    <source>
        <dbReference type="Proteomes" id="UP001515500"/>
    </source>
</evidence>
<dbReference type="GeneID" id="120255674"/>
<dbReference type="Proteomes" id="UP001515500">
    <property type="component" value="Unplaced"/>
</dbReference>
<evidence type="ECO:0000256" key="1">
    <source>
        <dbReference type="ARBA" id="ARBA00004236"/>
    </source>
</evidence>
<keyword evidence="15" id="KW-1133">Transmembrane helix</keyword>
<protein>
    <recommendedName>
        <fullName evidence="3">non-specific serine/threonine protein kinase</fullName>
        <ecNumber evidence="3">2.7.11.1</ecNumber>
    </recommendedName>
</protein>
<dbReference type="Gene3D" id="1.10.510.10">
    <property type="entry name" value="Transferase(Phosphotransferase) domain 1"/>
    <property type="match status" value="1"/>
</dbReference>
<evidence type="ECO:0000256" key="5">
    <source>
        <dbReference type="ARBA" id="ARBA00022527"/>
    </source>
</evidence>
<dbReference type="InterPro" id="IPR011009">
    <property type="entry name" value="Kinase-like_dom_sf"/>
</dbReference>
<evidence type="ECO:0000256" key="17">
    <source>
        <dbReference type="ARBA" id="ARBA00023170"/>
    </source>
</evidence>
<keyword evidence="17" id="KW-0675">Receptor</keyword>
<name>A0AB40AX66_DIOCR</name>
<evidence type="ECO:0000256" key="13">
    <source>
        <dbReference type="ARBA" id="ARBA00022777"/>
    </source>
</evidence>
<evidence type="ECO:0000256" key="12">
    <source>
        <dbReference type="ARBA" id="ARBA00022741"/>
    </source>
</evidence>
<dbReference type="SUPFAM" id="SSF52058">
    <property type="entry name" value="L domain-like"/>
    <property type="match status" value="1"/>
</dbReference>
<keyword evidence="13" id="KW-0418">Kinase</keyword>
<dbReference type="Pfam" id="PF23598">
    <property type="entry name" value="LRR_14"/>
    <property type="match status" value="1"/>
</dbReference>
<sequence length="490" mass="54960">MKSRLPSKFATFPTLMMMMMVLSLVVLIFSISVSLFSTWQQLQILKPKGVFFFKGRRSLKHKNFLTSTYNGHHMATITRVQLGAGLGLEGKLETLNFSSLPSLRVLNLSNNHLHGSIPAAISSLSKLTILDLGVNSLTGIIPSEFGNMTRPMTLSLSFNQISGSIPPSFGKLWNLNWLTISSNFLVCSIPPVLGNLTKLNFLYLWRNNLTGSIPREIGHLVNLKKFDVSSNNIRGSIPVGIGNLTELSWLNLYDNQLYGSIPSHIGNLLKLEAFSLQSNNIKGSIPGEIVNLVNVRDLAISDNRITGPIPQSIGNLTKFEPLYRKKSSANDTRKEFDEHFFSSWGVNHGKEAYKAIIRSTENFDEKYQIGTGACSIVYKVTISSGVTDAIKKIKEEEEAQVNEQAFHNEIQALIEIWHRNIVRFYGFCSTDKISFLAYEYMERKSLGATLRSEQGEMELDWIKRVNIVRDIAQALSYLHHDCDPPIVIET</sequence>
<dbReference type="Gene3D" id="3.30.200.20">
    <property type="entry name" value="Phosphorylase Kinase, domain 1"/>
    <property type="match status" value="1"/>
</dbReference>
<dbReference type="PANTHER" id="PTHR48053">
    <property type="entry name" value="LEUCINE RICH REPEAT FAMILY PROTEIN, EXPRESSED"/>
    <property type="match status" value="1"/>
</dbReference>
<dbReference type="GO" id="GO:0005524">
    <property type="term" value="F:ATP binding"/>
    <property type="evidence" value="ECO:0007669"/>
    <property type="project" value="UniProtKB-KW"/>
</dbReference>
<dbReference type="InterPro" id="IPR051716">
    <property type="entry name" value="Plant_RL_S/T_kinase"/>
</dbReference>
<keyword evidence="4" id="KW-1003">Cell membrane</keyword>
<evidence type="ECO:0000256" key="16">
    <source>
        <dbReference type="ARBA" id="ARBA00023136"/>
    </source>
</evidence>
<keyword evidence="9" id="KW-0812">Transmembrane</keyword>
<dbReference type="GO" id="GO:0004674">
    <property type="term" value="F:protein serine/threonine kinase activity"/>
    <property type="evidence" value="ECO:0007669"/>
    <property type="project" value="UniProtKB-KW"/>
</dbReference>
<dbReference type="PROSITE" id="PS50011">
    <property type="entry name" value="PROTEIN_KINASE_DOM"/>
    <property type="match status" value="1"/>
</dbReference>
<comment type="catalytic activity">
    <reaction evidence="20">
        <text>L-seryl-[protein] + ATP = O-phospho-L-seryl-[protein] + ADP + H(+)</text>
        <dbReference type="Rhea" id="RHEA:17989"/>
        <dbReference type="Rhea" id="RHEA-COMP:9863"/>
        <dbReference type="Rhea" id="RHEA-COMP:11604"/>
        <dbReference type="ChEBI" id="CHEBI:15378"/>
        <dbReference type="ChEBI" id="CHEBI:29999"/>
        <dbReference type="ChEBI" id="CHEBI:30616"/>
        <dbReference type="ChEBI" id="CHEBI:83421"/>
        <dbReference type="ChEBI" id="CHEBI:456216"/>
        <dbReference type="EC" id="2.7.11.1"/>
    </reaction>
</comment>
<dbReference type="Pfam" id="PF00560">
    <property type="entry name" value="LRR_1"/>
    <property type="match status" value="2"/>
</dbReference>
<keyword evidence="6" id="KW-0597">Phosphoprotein</keyword>
<dbReference type="InterPro" id="IPR032675">
    <property type="entry name" value="LRR_dom_sf"/>
</dbReference>
<keyword evidence="7" id="KW-0433">Leucine-rich repeat</keyword>
<evidence type="ECO:0000259" key="21">
    <source>
        <dbReference type="PROSITE" id="PS50011"/>
    </source>
</evidence>
<keyword evidence="10" id="KW-0732">Signal</keyword>
<keyword evidence="8" id="KW-0808">Transferase</keyword>
<evidence type="ECO:0000256" key="15">
    <source>
        <dbReference type="ARBA" id="ARBA00022989"/>
    </source>
</evidence>
<keyword evidence="5" id="KW-0723">Serine/threonine-protein kinase</keyword>
<keyword evidence="12" id="KW-0547">Nucleotide-binding</keyword>
<dbReference type="AlphaFoldDB" id="A0AB40AX66"/>
<evidence type="ECO:0000256" key="4">
    <source>
        <dbReference type="ARBA" id="ARBA00022475"/>
    </source>
</evidence>
<dbReference type="FunFam" id="3.80.10.10:FF:000299">
    <property type="entry name" value="Piriformospora indica-insensitive protein 2"/>
    <property type="match status" value="1"/>
</dbReference>
<evidence type="ECO:0000256" key="2">
    <source>
        <dbReference type="ARBA" id="ARBA00004479"/>
    </source>
</evidence>
<evidence type="ECO:0000256" key="19">
    <source>
        <dbReference type="ARBA" id="ARBA00047899"/>
    </source>
</evidence>
<dbReference type="InterPro" id="IPR003591">
    <property type="entry name" value="Leu-rich_rpt_typical-subtyp"/>
</dbReference>
<gene>
    <name evidence="23" type="primary">LOC120255674</name>
</gene>
<evidence type="ECO:0000256" key="14">
    <source>
        <dbReference type="ARBA" id="ARBA00022840"/>
    </source>
</evidence>
<dbReference type="PANTHER" id="PTHR48053:SF126">
    <property type="entry name" value="MDIS1-INTERACTING RECEPTOR LIKE KINASE 2-LIKE ISOFORM X1"/>
    <property type="match status" value="1"/>
</dbReference>
<evidence type="ECO:0000256" key="18">
    <source>
        <dbReference type="ARBA" id="ARBA00023180"/>
    </source>
</evidence>
<dbReference type="InterPro" id="IPR000719">
    <property type="entry name" value="Prot_kinase_dom"/>
</dbReference>
<evidence type="ECO:0000256" key="3">
    <source>
        <dbReference type="ARBA" id="ARBA00012513"/>
    </source>
</evidence>
<dbReference type="InterPro" id="IPR055414">
    <property type="entry name" value="LRR_R13L4/SHOC2-like"/>
</dbReference>
<evidence type="ECO:0000256" key="8">
    <source>
        <dbReference type="ARBA" id="ARBA00022679"/>
    </source>
</evidence>
<dbReference type="InterPro" id="IPR001611">
    <property type="entry name" value="Leu-rich_rpt"/>
</dbReference>
<keyword evidence="22" id="KW-1185">Reference proteome</keyword>
<reference evidence="23" key="1">
    <citation type="submission" date="2025-08" db="UniProtKB">
        <authorList>
            <consortium name="RefSeq"/>
        </authorList>
    </citation>
    <scope>IDENTIFICATION</scope>
</reference>
<comment type="subcellular location">
    <subcellularLocation>
        <location evidence="1">Cell membrane</location>
    </subcellularLocation>
    <subcellularLocation>
        <location evidence="2">Membrane</location>
        <topology evidence="2">Single-pass type I membrane protein</topology>
    </subcellularLocation>
</comment>
<proteinExistence type="predicted"/>
<accession>A0AB40AX66</accession>
<dbReference type="Gene3D" id="3.80.10.10">
    <property type="entry name" value="Ribonuclease Inhibitor"/>
    <property type="match status" value="1"/>
</dbReference>
<evidence type="ECO:0000256" key="6">
    <source>
        <dbReference type="ARBA" id="ARBA00022553"/>
    </source>
</evidence>
<keyword evidence="16" id="KW-0472">Membrane</keyword>
<organism evidence="22 23">
    <name type="scientific">Dioscorea cayennensis subsp. rotundata</name>
    <name type="common">White Guinea yam</name>
    <name type="synonym">Dioscorea rotundata</name>
    <dbReference type="NCBI Taxonomy" id="55577"/>
    <lineage>
        <taxon>Eukaryota</taxon>
        <taxon>Viridiplantae</taxon>
        <taxon>Streptophyta</taxon>
        <taxon>Embryophyta</taxon>
        <taxon>Tracheophyta</taxon>
        <taxon>Spermatophyta</taxon>
        <taxon>Magnoliopsida</taxon>
        <taxon>Liliopsida</taxon>
        <taxon>Dioscoreales</taxon>
        <taxon>Dioscoreaceae</taxon>
        <taxon>Dioscorea</taxon>
    </lineage>
</organism>
<keyword evidence="14" id="KW-0067">ATP-binding</keyword>
<evidence type="ECO:0000256" key="20">
    <source>
        <dbReference type="ARBA" id="ARBA00048679"/>
    </source>
</evidence>
<evidence type="ECO:0000256" key="7">
    <source>
        <dbReference type="ARBA" id="ARBA00022614"/>
    </source>
</evidence>
<evidence type="ECO:0000256" key="10">
    <source>
        <dbReference type="ARBA" id="ARBA00022729"/>
    </source>
</evidence>
<dbReference type="Pfam" id="PF00069">
    <property type="entry name" value="Pkinase"/>
    <property type="match status" value="1"/>
</dbReference>
<dbReference type="RefSeq" id="XP_039119379.1">
    <property type="nucleotide sequence ID" value="XM_039263445.1"/>
</dbReference>
<comment type="catalytic activity">
    <reaction evidence="19">
        <text>L-threonyl-[protein] + ATP = O-phospho-L-threonyl-[protein] + ADP + H(+)</text>
        <dbReference type="Rhea" id="RHEA:46608"/>
        <dbReference type="Rhea" id="RHEA-COMP:11060"/>
        <dbReference type="Rhea" id="RHEA-COMP:11605"/>
        <dbReference type="ChEBI" id="CHEBI:15378"/>
        <dbReference type="ChEBI" id="CHEBI:30013"/>
        <dbReference type="ChEBI" id="CHEBI:30616"/>
        <dbReference type="ChEBI" id="CHEBI:61977"/>
        <dbReference type="ChEBI" id="CHEBI:456216"/>
        <dbReference type="EC" id="2.7.11.1"/>
    </reaction>
</comment>
<evidence type="ECO:0000313" key="23">
    <source>
        <dbReference type="RefSeq" id="XP_039119379.1"/>
    </source>
</evidence>
<keyword evidence="18" id="KW-0325">Glycoprotein</keyword>
<evidence type="ECO:0000256" key="11">
    <source>
        <dbReference type="ARBA" id="ARBA00022737"/>
    </source>
</evidence>
<evidence type="ECO:0000256" key="9">
    <source>
        <dbReference type="ARBA" id="ARBA00022692"/>
    </source>
</evidence>
<dbReference type="SUPFAM" id="SSF56112">
    <property type="entry name" value="Protein kinase-like (PK-like)"/>
    <property type="match status" value="1"/>
</dbReference>
<dbReference type="EC" id="2.7.11.1" evidence="3"/>
<dbReference type="SMART" id="SM00369">
    <property type="entry name" value="LRR_TYP"/>
    <property type="match status" value="4"/>
</dbReference>
<keyword evidence="11" id="KW-0677">Repeat</keyword>
<dbReference type="GO" id="GO:0005886">
    <property type="term" value="C:plasma membrane"/>
    <property type="evidence" value="ECO:0007669"/>
    <property type="project" value="UniProtKB-SubCell"/>
</dbReference>
<feature type="domain" description="Protein kinase" evidence="21">
    <location>
        <begin position="363"/>
        <end position="490"/>
    </location>
</feature>
<dbReference type="FunFam" id="3.30.200.20:FF:000309">
    <property type="entry name" value="Leucine-rich repeat receptor protein kinase MSP1"/>
    <property type="match status" value="1"/>
</dbReference>
<dbReference type="FunFam" id="3.80.10.10:FF:000400">
    <property type="entry name" value="Nuclear pore complex protein NUP107"/>
    <property type="match status" value="1"/>
</dbReference>